<sequence>MVTRLTITAALTAAAAFLASLPGEACTNILVTKGASADGSCMVSYAADSHQLFGELYYHPAAGWEKGAMLDVYEWDTHKYLGQIPQVRHTYQTVGNMNEHQLIIGETTYGGRPELWDSTGVMDYGSLIYIALQRAKTAREAIEVIVDLADTYGYYSSGESFSIADKDEVWVMDLIGKGIKMENGKNVRKGIVWVARRVPDGYICAHANQSRISTFPLDDPENCMYSDDVISFAREMGYYDGPDEEFSFCDAYNPLNFGGMRGCEARAWSAFNILCDGKFTFIDENGQEVTKDAYDYIDYAMGYDASKRFPLFVKPARKITMKNVADVMRDHYEGTPMDMTVDIGAGGNALPYRWRPMEFEYDGKTYVNERAIATQQTGFWFVGQSRGWLPDMIGGLLWFGTDDAATSYLTPIYTSIRAVPECFMEGNGSMLEYSPTSAFWICNRVANACYRMYNVMAPTVRAAIDGFEVSQMAAIPEVDALARTMYDKAIAATGVKSEKKAAEKADFSEVYKYLTDYSVSTAQNIFNEWVNLEVFLLLKYMDGNIKGQNPDGSFIDNGYSDRIPGAISNEDYTEKWKEAVAKDHGDVLEVK</sequence>
<accession>A0A940II66</accession>
<comment type="similarity">
    <text evidence="1">Belongs to the peptidase C69 family.</text>
</comment>
<dbReference type="EMBL" id="JADILV010000036">
    <property type="protein sequence ID" value="MBO8483489.1"/>
    <property type="molecule type" value="Genomic_DNA"/>
</dbReference>
<dbReference type="InterPro" id="IPR005322">
    <property type="entry name" value="Peptidase_C69"/>
</dbReference>
<keyword evidence="1" id="KW-0645">Protease</keyword>
<dbReference type="PANTHER" id="PTHR12994">
    <property type="entry name" value="SECERNIN"/>
    <property type="match status" value="1"/>
</dbReference>
<dbReference type="GO" id="GO:0070004">
    <property type="term" value="F:cysteine-type exopeptidase activity"/>
    <property type="evidence" value="ECO:0007669"/>
    <property type="project" value="InterPro"/>
</dbReference>
<dbReference type="Pfam" id="PF03577">
    <property type="entry name" value="Peptidase_C69"/>
    <property type="match status" value="1"/>
</dbReference>
<organism evidence="3 4">
    <name type="scientific">Candidatus Cryptobacteroides avicola</name>
    <dbReference type="NCBI Taxonomy" id="2840757"/>
    <lineage>
        <taxon>Bacteria</taxon>
        <taxon>Pseudomonadati</taxon>
        <taxon>Bacteroidota</taxon>
        <taxon>Bacteroidia</taxon>
        <taxon>Bacteroidales</taxon>
        <taxon>Candidatus Cryptobacteroides</taxon>
    </lineage>
</organism>
<dbReference type="GO" id="GO:0016805">
    <property type="term" value="F:dipeptidase activity"/>
    <property type="evidence" value="ECO:0007669"/>
    <property type="project" value="UniProtKB-KW"/>
</dbReference>
<comment type="catalytic activity">
    <reaction evidence="1">
        <text>an L-aminoacyl-L-amino acid + H2O = 2 an L-alpha-amino acid</text>
        <dbReference type="Rhea" id="RHEA:48940"/>
        <dbReference type="ChEBI" id="CHEBI:15377"/>
        <dbReference type="ChEBI" id="CHEBI:59869"/>
        <dbReference type="ChEBI" id="CHEBI:77460"/>
    </reaction>
</comment>
<name>A0A940II66_9BACT</name>
<dbReference type="GO" id="GO:0006508">
    <property type="term" value="P:proteolysis"/>
    <property type="evidence" value="ECO:0007669"/>
    <property type="project" value="UniProtKB-KW"/>
</dbReference>
<dbReference type="Proteomes" id="UP000725002">
    <property type="component" value="Unassembled WGS sequence"/>
</dbReference>
<reference evidence="3" key="1">
    <citation type="submission" date="2020-10" db="EMBL/GenBank/DDBJ databases">
        <authorList>
            <person name="Gilroy R."/>
        </authorList>
    </citation>
    <scope>NUCLEOTIDE SEQUENCE</scope>
    <source>
        <strain evidence="3">G3-8215</strain>
    </source>
</reference>
<keyword evidence="1" id="KW-0378">Hydrolase</keyword>
<gene>
    <name evidence="3" type="ORF">IAB75_05185</name>
</gene>
<dbReference type="Gene3D" id="3.60.60.10">
    <property type="entry name" value="Penicillin V Acylase, Chain A"/>
    <property type="match status" value="1"/>
</dbReference>
<feature type="chain" id="PRO_5036699835" description="Dipeptidase" evidence="2">
    <location>
        <begin position="26"/>
        <end position="591"/>
    </location>
</feature>
<proteinExistence type="inferred from homology"/>
<dbReference type="AlphaFoldDB" id="A0A940II66"/>
<dbReference type="EC" id="3.4.-.-" evidence="1"/>
<comment type="caution">
    <text evidence="3">The sequence shown here is derived from an EMBL/GenBank/DDBJ whole genome shotgun (WGS) entry which is preliminary data.</text>
</comment>
<keyword evidence="1" id="KW-0224">Dipeptidase</keyword>
<dbReference type="PANTHER" id="PTHR12994:SF17">
    <property type="entry name" value="LD30995P"/>
    <property type="match status" value="1"/>
</dbReference>
<evidence type="ECO:0000256" key="1">
    <source>
        <dbReference type="RuleBase" id="RU364089"/>
    </source>
</evidence>
<evidence type="ECO:0000256" key="2">
    <source>
        <dbReference type="SAM" id="SignalP"/>
    </source>
</evidence>
<evidence type="ECO:0000313" key="4">
    <source>
        <dbReference type="Proteomes" id="UP000725002"/>
    </source>
</evidence>
<reference evidence="3" key="2">
    <citation type="journal article" date="2021" name="PeerJ">
        <title>Extensive microbial diversity within the chicken gut microbiome revealed by metagenomics and culture.</title>
        <authorList>
            <person name="Gilroy R."/>
            <person name="Ravi A."/>
            <person name="Getino M."/>
            <person name="Pursley I."/>
            <person name="Horton D.L."/>
            <person name="Alikhan N.F."/>
            <person name="Baker D."/>
            <person name="Gharbi K."/>
            <person name="Hall N."/>
            <person name="Watson M."/>
            <person name="Adriaenssens E.M."/>
            <person name="Foster-Nyarko E."/>
            <person name="Jarju S."/>
            <person name="Secka A."/>
            <person name="Antonio M."/>
            <person name="Oren A."/>
            <person name="Chaudhuri R.R."/>
            <person name="La Ragione R."/>
            <person name="Hildebrand F."/>
            <person name="Pallen M.J."/>
        </authorList>
    </citation>
    <scope>NUCLEOTIDE SEQUENCE</scope>
    <source>
        <strain evidence="3">G3-8215</strain>
    </source>
</reference>
<evidence type="ECO:0000313" key="3">
    <source>
        <dbReference type="EMBL" id="MBO8483489.1"/>
    </source>
</evidence>
<feature type="signal peptide" evidence="2">
    <location>
        <begin position="1"/>
        <end position="25"/>
    </location>
</feature>
<keyword evidence="2" id="KW-0732">Signal</keyword>
<protein>
    <recommendedName>
        <fullName evidence="1">Dipeptidase</fullName>
        <ecNumber evidence="1">3.4.-.-</ecNumber>
    </recommendedName>
</protein>